<accession>A0A1G7GQD8</accession>
<evidence type="ECO:0000313" key="1">
    <source>
        <dbReference type="EMBL" id="SDE90342.1"/>
    </source>
</evidence>
<protein>
    <recommendedName>
        <fullName evidence="3">HMA domain-containing protein</fullName>
    </recommendedName>
</protein>
<dbReference type="Proteomes" id="UP000198972">
    <property type="component" value="Unassembled WGS sequence"/>
</dbReference>
<name>A0A1G7GQD8_9BACL</name>
<dbReference type="AlphaFoldDB" id="A0A1G7GQD8"/>
<evidence type="ECO:0000313" key="2">
    <source>
        <dbReference type="Proteomes" id="UP000198972"/>
    </source>
</evidence>
<gene>
    <name evidence="1" type="ORF">SAMN04488542_103154</name>
</gene>
<sequence>MKVSYPFKGNADIKEIKESLKPYGGRCAKIVEGALEYQIQDDNQEAAYEALKSKGYID</sequence>
<proteinExistence type="predicted"/>
<evidence type="ECO:0008006" key="3">
    <source>
        <dbReference type="Google" id="ProtNLM"/>
    </source>
</evidence>
<keyword evidence="2" id="KW-1185">Reference proteome</keyword>
<reference evidence="1 2" key="1">
    <citation type="submission" date="2016-10" db="EMBL/GenBank/DDBJ databases">
        <authorList>
            <person name="de Groot N.N."/>
        </authorList>
    </citation>
    <scope>NUCLEOTIDE SEQUENCE [LARGE SCALE GENOMIC DNA]</scope>
    <source>
        <strain evidence="1 2">DSM 28129</strain>
    </source>
</reference>
<organism evidence="1 2">
    <name type="scientific">Fontibacillus panacisegetis</name>
    <dbReference type="NCBI Taxonomy" id="670482"/>
    <lineage>
        <taxon>Bacteria</taxon>
        <taxon>Bacillati</taxon>
        <taxon>Bacillota</taxon>
        <taxon>Bacilli</taxon>
        <taxon>Bacillales</taxon>
        <taxon>Paenibacillaceae</taxon>
        <taxon>Fontibacillus</taxon>
    </lineage>
</organism>
<dbReference type="EMBL" id="FNBG01000003">
    <property type="protein sequence ID" value="SDE90342.1"/>
    <property type="molecule type" value="Genomic_DNA"/>
</dbReference>
<dbReference type="RefSeq" id="WP_175471310.1">
    <property type="nucleotide sequence ID" value="NZ_FNBG01000003.1"/>
</dbReference>